<dbReference type="EMBL" id="GBRH01258402">
    <property type="protein sequence ID" value="JAD39493.1"/>
    <property type="molecule type" value="Transcribed_RNA"/>
</dbReference>
<organism evidence="1">
    <name type="scientific">Arundo donax</name>
    <name type="common">Giant reed</name>
    <name type="synonym">Donax arundinaceus</name>
    <dbReference type="NCBI Taxonomy" id="35708"/>
    <lineage>
        <taxon>Eukaryota</taxon>
        <taxon>Viridiplantae</taxon>
        <taxon>Streptophyta</taxon>
        <taxon>Embryophyta</taxon>
        <taxon>Tracheophyta</taxon>
        <taxon>Spermatophyta</taxon>
        <taxon>Magnoliopsida</taxon>
        <taxon>Liliopsida</taxon>
        <taxon>Poales</taxon>
        <taxon>Poaceae</taxon>
        <taxon>PACMAD clade</taxon>
        <taxon>Arundinoideae</taxon>
        <taxon>Arundineae</taxon>
        <taxon>Arundo</taxon>
    </lineage>
</organism>
<accession>A0A0A8ZP60</accession>
<evidence type="ECO:0000313" key="1">
    <source>
        <dbReference type="EMBL" id="JAD39493.1"/>
    </source>
</evidence>
<name>A0A0A8ZP60_ARUDO</name>
<reference evidence="1" key="2">
    <citation type="journal article" date="2015" name="Data Brief">
        <title>Shoot transcriptome of the giant reed, Arundo donax.</title>
        <authorList>
            <person name="Barrero R.A."/>
            <person name="Guerrero F.D."/>
            <person name="Moolhuijzen P."/>
            <person name="Goolsby J.A."/>
            <person name="Tidwell J."/>
            <person name="Bellgard S.E."/>
            <person name="Bellgard M.I."/>
        </authorList>
    </citation>
    <scope>NUCLEOTIDE SEQUENCE</scope>
    <source>
        <tissue evidence="1">Shoot tissue taken approximately 20 cm above the soil surface</tissue>
    </source>
</reference>
<protein>
    <submittedName>
        <fullName evidence="1">Uncharacterized protein</fullName>
    </submittedName>
</protein>
<proteinExistence type="predicted"/>
<reference evidence="1" key="1">
    <citation type="submission" date="2014-09" db="EMBL/GenBank/DDBJ databases">
        <authorList>
            <person name="Magalhaes I.L.F."/>
            <person name="Oliveira U."/>
            <person name="Santos F.R."/>
            <person name="Vidigal T.H.D.A."/>
            <person name="Brescovit A.D."/>
            <person name="Santos A.J."/>
        </authorList>
    </citation>
    <scope>NUCLEOTIDE SEQUENCE</scope>
    <source>
        <tissue evidence="1">Shoot tissue taken approximately 20 cm above the soil surface</tissue>
    </source>
</reference>
<dbReference type="AlphaFoldDB" id="A0A0A8ZP60"/>
<sequence length="58" mass="6276">MVEENVAKEMSEQAEADEMALCQLPICQDGRCCLQRMRLTQSCSGSVSSASSSLQFGT</sequence>